<evidence type="ECO:0000256" key="2">
    <source>
        <dbReference type="ARBA" id="ARBA00023125"/>
    </source>
</evidence>
<name>A0AB39UW58_9GAMM</name>
<feature type="domain" description="HTH araC/xylS-type" evidence="4">
    <location>
        <begin position="140"/>
        <end position="239"/>
    </location>
</feature>
<dbReference type="Gene3D" id="1.10.10.60">
    <property type="entry name" value="Homeodomain-like"/>
    <property type="match status" value="1"/>
</dbReference>
<proteinExistence type="predicted"/>
<dbReference type="RefSeq" id="WP_369601527.1">
    <property type="nucleotide sequence ID" value="NZ_CP154858.1"/>
</dbReference>
<keyword evidence="3" id="KW-0804">Transcription</keyword>
<keyword evidence="1" id="KW-0805">Transcription regulation</keyword>
<evidence type="ECO:0000256" key="1">
    <source>
        <dbReference type="ARBA" id="ARBA00023015"/>
    </source>
</evidence>
<dbReference type="PANTHER" id="PTHR46796">
    <property type="entry name" value="HTH-TYPE TRANSCRIPTIONAL ACTIVATOR RHAS-RELATED"/>
    <property type="match status" value="1"/>
</dbReference>
<accession>A0AB39UW58</accession>
<dbReference type="KEGG" id="tcd:AAIA72_00615"/>
<dbReference type="InterPro" id="IPR050204">
    <property type="entry name" value="AraC_XylS_family_regulators"/>
</dbReference>
<dbReference type="GO" id="GO:0003700">
    <property type="term" value="F:DNA-binding transcription factor activity"/>
    <property type="evidence" value="ECO:0007669"/>
    <property type="project" value="InterPro"/>
</dbReference>
<dbReference type="EMBL" id="CP154858">
    <property type="protein sequence ID" value="XDT72521.1"/>
    <property type="molecule type" value="Genomic_DNA"/>
</dbReference>
<dbReference type="GO" id="GO:0043565">
    <property type="term" value="F:sequence-specific DNA binding"/>
    <property type="evidence" value="ECO:0007669"/>
    <property type="project" value="InterPro"/>
</dbReference>
<evidence type="ECO:0000256" key="3">
    <source>
        <dbReference type="ARBA" id="ARBA00023163"/>
    </source>
</evidence>
<dbReference type="PANTHER" id="PTHR46796:SF2">
    <property type="entry name" value="TRANSCRIPTIONAL REGULATORY PROTEIN"/>
    <property type="match status" value="1"/>
</dbReference>
<evidence type="ECO:0000259" key="4">
    <source>
        <dbReference type="PROSITE" id="PS01124"/>
    </source>
</evidence>
<dbReference type="SMART" id="SM00342">
    <property type="entry name" value="HTH_ARAC"/>
    <property type="match status" value="1"/>
</dbReference>
<sequence length="246" mass="27368">MAEDWTGDIVFSDSVAIYRGQVGDNRPHAHWAVQVTIALEGELEFETEAGIFRSAAVCFASRTLHRLAPARVCSVYFDPLNRTIRQILPADMRNGWLGLASDELPAELASINEKTDLRALLNSPLISPAVMACEQDERFEAVIREIRARLAQGEDVDRKALAAMAHLSPTRFSHWFVERAGIPVRSYKKWLKLRMAMDALLAGAPPDEAAMNAGFSDLAHLCRAFSESFGLTYLDARRILARSNLL</sequence>
<reference evidence="5" key="1">
    <citation type="submission" date="2024-05" db="EMBL/GenBank/DDBJ databases">
        <title>Genome sequencing of novel strain.</title>
        <authorList>
            <person name="Ganbat D."/>
            <person name="Ganbat S."/>
            <person name="Lee S.-J."/>
        </authorList>
    </citation>
    <scope>NUCLEOTIDE SEQUENCE</scope>
    <source>
        <strain evidence="5">SMD15-11</strain>
    </source>
</reference>
<dbReference type="PROSITE" id="PS01124">
    <property type="entry name" value="HTH_ARAC_FAMILY_2"/>
    <property type="match status" value="1"/>
</dbReference>
<dbReference type="InterPro" id="IPR018060">
    <property type="entry name" value="HTH_AraC"/>
</dbReference>
<dbReference type="Pfam" id="PF12833">
    <property type="entry name" value="HTH_18"/>
    <property type="match status" value="1"/>
</dbReference>
<organism evidence="5">
    <name type="scientific">Thermohahella caldifontis</name>
    <dbReference type="NCBI Taxonomy" id="3142973"/>
    <lineage>
        <taxon>Bacteria</taxon>
        <taxon>Pseudomonadati</taxon>
        <taxon>Pseudomonadota</taxon>
        <taxon>Gammaproteobacteria</taxon>
        <taxon>Oceanospirillales</taxon>
        <taxon>Hahellaceae</taxon>
        <taxon>Thermohahella</taxon>
    </lineage>
</organism>
<dbReference type="AlphaFoldDB" id="A0AB39UW58"/>
<keyword evidence="2" id="KW-0238">DNA-binding</keyword>
<gene>
    <name evidence="5" type="ORF">AAIA72_00615</name>
</gene>
<protein>
    <submittedName>
        <fullName evidence="5">Helix-turn-helix domain-containing protein</fullName>
    </submittedName>
</protein>
<evidence type="ECO:0000313" key="5">
    <source>
        <dbReference type="EMBL" id="XDT72521.1"/>
    </source>
</evidence>